<dbReference type="PANTHER" id="PTHR30146:SF109">
    <property type="entry name" value="HTH-TYPE TRANSCRIPTIONAL REGULATOR GALS"/>
    <property type="match status" value="1"/>
</dbReference>
<dbReference type="PROSITE" id="PS50932">
    <property type="entry name" value="HTH_LACI_2"/>
    <property type="match status" value="1"/>
</dbReference>
<dbReference type="AlphaFoldDB" id="A0A9X5GRL4"/>
<feature type="domain" description="HTH lacI-type" evidence="4">
    <location>
        <begin position="2"/>
        <end position="56"/>
    </location>
</feature>
<sequence>MATRKDIAQRAGVSISVVSRALNNSGYVDAEKKKKILQIAQELDYHPNPVAVSLMSQHTKQILYYCRELKNAFNIEMYEGMLEAAGKRDYKVLIYGNLDFSDIRNVMVDGLILPNEMVAELYLNDIGKNYHLPVVTATYGGSYSFPKSIPTVECDLWKGTRIALQYLWDKGHRKIAIATPYEKDNKDARLLSWYEFMKYELGDQIDKYYFGINRKCLPDDDRLLAFPEERGPKSVHVLVNFFEKGVLAADIFHERGSDATAVLGFNDEVALGFYKRLKQLGYEVPKDVSLMGIDGVYSRRYADLPITSLRLNPKAQGEKCVEVLLKIIDGKKPKYVTHLPMQILEGESVRDLRL</sequence>
<dbReference type="RefSeq" id="WP_160559403.1">
    <property type="nucleotide sequence ID" value="NZ_QZDT01000007.1"/>
</dbReference>
<dbReference type="GO" id="GO:0000976">
    <property type="term" value="F:transcription cis-regulatory region binding"/>
    <property type="evidence" value="ECO:0007669"/>
    <property type="project" value="TreeGrafter"/>
</dbReference>
<evidence type="ECO:0000313" key="5">
    <source>
        <dbReference type="EMBL" id="NBJ92306.1"/>
    </source>
</evidence>
<keyword evidence="3" id="KW-0804">Transcription</keyword>
<dbReference type="Proteomes" id="UP001154420">
    <property type="component" value="Unassembled WGS sequence"/>
</dbReference>
<dbReference type="SMART" id="SM00354">
    <property type="entry name" value="HTH_LACI"/>
    <property type="match status" value="1"/>
</dbReference>
<dbReference type="PANTHER" id="PTHR30146">
    <property type="entry name" value="LACI-RELATED TRANSCRIPTIONAL REPRESSOR"/>
    <property type="match status" value="1"/>
</dbReference>
<dbReference type="Gene3D" id="1.10.260.40">
    <property type="entry name" value="lambda repressor-like DNA-binding domains"/>
    <property type="match status" value="1"/>
</dbReference>
<dbReference type="InterPro" id="IPR000843">
    <property type="entry name" value="HTH_LacI"/>
</dbReference>
<evidence type="ECO:0000259" key="4">
    <source>
        <dbReference type="PROSITE" id="PS50932"/>
    </source>
</evidence>
<dbReference type="CDD" id="cd01392">
    <property type="entry name" value="HTH_LacI"/>
    <property type="match status" value="1"/>
</dbReference>
<reference evidence="5" key="1">
    <citation type="submission" date="2018-09" db="EMBL/GenBank/DDBJ databases">
        <title>Murine metabolic-syndrome-specific gut microbial biobank.</title>
        <authorList>
            <person name="Liu C."/>
        </authorList>
    </citation>
    <scope>NUCLEOTIDE SEQUENCE</scope>
    <source>
        <strain evidence="5">D42-62</strain>
    </source>
</reference>
<proteinExistence type="predicted"/>
<gene>
    <name evidence="5" type="ORF">D5281_06775</name>
</gene>
<dbReference type="Pfam" id="PF13377">
    <property type="entry name" value="Peripla_BP_3"/>
    <property type="match status" value="1"/>
</dbReference>
<dbReference type="OrthoDB" id="9775106at2"/>
<dbReference type="EMBL" id="QZDT01000007">
    <property type="protein sequence ID" value="NBJ92306.1"/>
    <property type="molecule type" value="Genomic_DNA"/>
</dbReference>
<dbReference type="CDD" id="cd06267">
    <property type="entry name" value="PBP1_LacI_sugar_binding-like"/>
    <property type="match status" value="1"/>
</dbReference>
<name>A0A9X5GRL4_9FIRM</name>
<dbReference type="InterPro" id="IPR046335">
    <property type="entry name" value="LacI/GalR-like_sensor"/>
</dbReference>
<keyword evidence="6" id="KW-1185">Reference proteome</keyword>
<evidence type="ECO:0000256" key="3">
    <source>
        <dbReference type="ARBA" id="ARBA00023163"/>
    </source>
</evidence>
<dbReference type="GO" id="GO:0003700">
    <property type="term" value="F:DNA-binding transcription factor activity"/>
    <property type="evidence" value="ECO:0007669"/>
    <property type="project" value="TreeGrafter"/>
</dbReference>
<protein>
    <submittedName>
        <fullName evidence="5">LacI family transcriptional regulator</fullName>
    </submittedName>
</protein>
<keyword evidence="1" id="KW-0805">Transcription regulation</keyword>
<dbReference type="SUPFAM" id="SSF53822">
    <property type="entry name" value="Periplasmic binding protein-like I"/>
    <property type="match status" value="1"/>
</dbReference>
<evidence type="ECO:0000313" key="6">
    <source>
        <dbReference type="Proteomes" id="UP001154420"/>
    </source>
</evidence>
<organism evidence="5 6">
    <name type="scientific">Parablautia muri</name>
    <dbReference type="NCBI Taxonomy" id="2320879"/>
    <lineage>
        <taxon>Bacteria</taxon>
        <taxon>Bacillati</taxon>
        <taxon>Bacillota</taxon>
        <taxon>Clostridia</taxon>
        <taxon>Lachnospirales</taxon>
        <taxon>Lachnospiraceae</taxon>
        <taxon>Parablautia</taxon>
    </lineage>
</organism>
<evidence type="ECO:0000256" key="2">
    <source>
        <dbReference type="ARBA" id="ARBA00023125"/>
    </source>
</evidence>
<accession>A0A9X5GRL4</accession>
<evidence type="ECO:0000256" key="1">
    <source>
        <dbReference type="ARBA" id="ARBA00023015"/>
    </source>
</evidence>
<dbReference type="Pfam" id="PF00356">
    <property type="entry name" value="LacI"/>
    <property type="match status" value="1"/>
</dbReference>
<dbReference type="SUPFAM" id="SSF47413">
    <property type="entry name" value="lambda repressor-like DNA-binding domains"/>
    <property type="match status" value="1"/>
</dbReference>
<comment type="caution">
    <text evidence="5">The sequence shown here is derived from an EMBL/GenBank/DDBJ whole genome shotgun (WGS) entry which is preliminary data.</text>
</comment>
<keyword evidence="2" id="KW-0238">DNA-binding</keyword>
<dbReference type="InterPro" id="IPR010982">
    <property type="entry name" value="Lambda_DNA-bd_dom_sf"/>
</dbReference>
<dbReference type="Gene3D" id="3.40.50.2300">
    <property type="match status" value="3"/>
</dbReference>
<dbReference type="InterPro" id="IPR028082">
    <property type="entry name" value="Peripla_BP_I"/>
</dbReference>